<evidence type="ECO:0000313" key="1">
    <source>
        <dbReference type="EMBL" id="WNM18317.1"/>
    </source>
</evidence>
<dbReference type="KEGG" id="fcj:RN605_03155"/>
<keyword evidence="3" id="KW-1185">Reference proteome</keyword>
<evidence type="ECO:0000313" key="2">
    <source>
        <dbReference type="EMBL" id="WNM22368.1"/>
    </source>
</evidence>
<evidence type="ECO:0000313" key="3">
    <source>
        <dbReference type="Proteomes" id="UP001304515"/>
    </source>
</evidence>
<sequence>MFLNHIKEFITKKIVKNSLSNVNNSSSDILIKKVGIIFDETYFYEKSDLIKELTKNGIKEEDCSVLVFKNRLKKNTVYDYPHFTYKNLDWNGHISKKEVKDFINQPFDLLINYYDTEKAALMAVSSQSKSNFKVGFSTVDKRLNHFMITTNAENYKVFIEELFKYLKILNKI</sequence>
<accession>A0AA96EWR5</accession>
<protein>
    <submittedName>
        <fullName evidence="1">Uncharacterized protein</fullName>
    </submittedName>
</protein>
<dbReference type="RefSeq" id="WP_313322144.1">
    <property type="nucleotide sequence ID" value="NZ_CP134878.1"/>
</dbReference>
<dbReference type="Pfam" id="PF21857">
    <property type="entry name" value="DUF6913"/>
    <property type="match status" value="1"/>
</dbReference>
<dbReference type="AlphaFoldDB" id="A0AA96EWR5"/>
<dbReference type="InterPro" id="IPR054207">
    <property type="entry name" value="DUF6913"/>
</dbReference>
<organism evidence="1">
    <name type="scientific">Flavobacterium capsici</name>
    <dbReference type="NCBI Taxonomy" id="3075618"/>
    <lineage>
        <taxon>Bacteria</taxon>
        <taxon>Pseudomonadati</taxon>
        <taxon>Bacteroidota</taxon>
        <taxon>Flavobacteriia</taxon>
        <taxon>Flavobacteriales</taxon>
        <taxon>Flavobacteriaceae</taxon>
        <taxon>Flavobacterium</taxon>
    </lineage>
</organism>
<dbReference type="EMBL" id="CP134878">
    <property type="protein sequence ID" value="WNM18317.1"/>
    <property type="molecule type" value="Genomic_DNA"/>
</dbReference>
<dbReference type="EMBL" id="CP134890">
    <property type="protein sequence ID" value="WNM22368.1"/>
    <property type="molecule type" value="Genomic_DNA"/>
</dbReference>
<gene>
    <name evidence="2" type="ORF">RN605_03155</name>
    <name evidence="1" type="ORF">RN608_09855</name>
</gene>
<accession>A0AA96F1H0</accession>
<dbReference type="Proteomes" id="UP001304515">
    <property type="component" value="Chromosome"/>
</dbReference>
<reference evidence="1 3" key="1">
    <citation type="submission" date="2023-09" db="EMBL/GenBank/DDBJ databases">
        <title>Flavobacterium sp. a novel bacteria isolate from Pepper rhizosphere.</title>
        <authorList>
            <person name="Peng Y."/>
            <person name="Lee J."/>
        </authorList>
    </citation>
    <scope>NUCLEOTIDE SEQUENCE</scope>
    <source>
        <strain evidence="1">PMR2A8</strain>
        <strain evidence="2 3">PMTSA4</strain>
    </source>
</reference>
<name>A0AA96EWR5_9FLAO</name>
<proteinExistence type="predicted"/>